<evidence type="ECO:0000313" key="2">
    <source>
        <dbReference type="EMBL" id="KAF9520025.1"/>
    </source>
</evidence>
<feature type="chain" id="PRO_5040288017" evidence="1">
    <location>
        <begin position="23"/>
        <end position="104"/>
    </location>
</feature>
<evidence type="ECO:0000313" key="3">
    <source>
        <dbReference type="Proteomes" id="UP000886523"/>
    </source>
</evidence>
<dbReference type="AlphaFoldDB" id="A0A9P6B9J0"/>
<dbReference type="Proteomes" id="UP000886523">
    <property type="component" value="Unassembled WGS sequence"/>
</dbReference>
<accession>A0A9P6B9J0</accession>
<keyword evidence="3" id="KW-1185">Reference proteome</keyword>
<sequence length="104" mass="11609">MYALGCLWLHSIWCSNMQGSKACVPFLKLLHHQSIPSNENVQYLVFICLVVLWIREGGVAHFPDEHTTASSIEYQIKDDGGLQGSASFTIARKLAKIIDVYTAL</sequence>
<protein>
    <submittedName>
        <fullName evidence="2">Uncharacterized protein</fullName>
    </submittedName>
</protein>
<dbReference type="EMBL" id="MU128914">
    <property type="protein sequence ID" value="KAF9520025.1"/>
    <property type="molecule type" value="Genomic_DNA"/>
</dbReference>
<reference evidence="2" key="1">
    <citation type="journal article" date="2020" name="Nat. Commun.">
        <title>Large-scale genome sequencing of mycorrhizal fungi provides insights into the early evolution of symbiotic traits.</title>
        <authorList>
            <person name="Miyauchi S."/>
            <person name="Kiss E."/>
            <person name="Kuo A."/>
            <person name="Drula E."/>
            <person name="Kohler A."/>
            <person name="Sanchez-Garcia M."/>
            <person name="Morin E."/>
            <person name="Andreopoulos B."/>
            <person name="Barry K.W."/>
            <person name="Bonito G."/>
            <person name="Buee M."/>
            <person name="Carver A."/>
            <person name="Chen C."/>
            <person name="Cichocki N."/>
            <person name="Clum A."/>
            <person name="Culley D."/>
            <person name="Crous P.W."/>
            <person name="Fauchery L."/>
            <person name="Girlanda M."/>
            <person name="Hayes R.D."/>
            <person name="Keri Z."/>
            <person name="LaButti K."/>
            <person name="Lipzen A."/>
            <person name="Lombard V."/>
            <person name="Magnuson J."/>
            <person name="Maillard F."/>
            <person name="Murat C."/>
            <person name="Nolan M."/>
            <person name="Ohm R.A."/>
            <person name="Pangilinan J."/>
            <person name="Pereira M.F."/>
            <person name="Perotto S."/>
            <person name="Peter M."/>
            <person name="Pfister S."/>
            <person name="Riley R."/>
            <person name="Sitrit Y."/>
            <person name="Stielow J.B."/>
            <person name="Szollosi G."/>
            <person name="Zifcakova L."/>
            <person name="Stursova M."/>
            <person name="Spatafora J.W."/>
            <person name="Tedersoo L."/>
            <person name="Vaario L.M."/>
            <person name="Yamada A."/>
            <person name="Yan M."/>
            <person name="Wang P."/>
            <person name="Xu J."/>
            <person name="Bruns T."/>
            <person name="Baldrian P."/>
            <person name="Vilgalys R."/>
            <person name="Dunand C."/>
            <person name="Henrissat B."/>
            <person name="Grigoriev I.V."/>
            <person name="Hibbett D."/>
            <person name="Nagy L.G."/>
            <person name="Martin F.M."/>
        </authorList>
    </citation>
    <scope>NUCLEOTIDE SEQUENCE</scope>
    <source>
        <strain evidence="2">UP504</strain>
    </source>
</reference>
<keyword evidence="1" id="KW-0732">Signal</keyword>
<comment type="caution">
    <text evidence="2">The sequence shown here is derived from an EMBL/GenBank/DDBJ whole genome shotgun (WGS) entry which is preliminary data.</text>
</comment>
<proteinExistence type="predicted"/>
<organism evidence="2 3">
    <name type="scientific">Hydnum rufescens UP504</name>
    <dbReference type="NCBI Taxonomy" id="1448309"/>
    <lineage>
        <taxon>Eukaryota</taxon>
        <taxon>Fungi</taxon>
        <taxon>Dikarya</taxon>
        <taxon>Basidiomycota</taxon>
        <taxon>Agaricomycotina</taxon>
        <taxon>Agaricomycetes</taxon>
        <taxon>Cantharellales</taxon>
        <taxon>Hydnaceae</taxon>
        <taxon>Hydnum</taxon>
    </lineage>
</organism>
<feature type="signal peptide" evidence="1">
    <location>
        <begin position="1"/>
        <end position="22"/>
    </location>
</feature>
<gene>
    <name evidence="2" type="ORF">BS47DRAFT_920868</name>
</gene>
<evidence type="ECO:0000256" key="1">
    <source>
        <dbReference type="SAM" id="SignalP"/>
    </source>
</evidence>
<name>A0A9P6B9J0_9AGAM</name>